<evidence type="ECO:0000256" key="1">
    <source>
        <dbReference type="SAM" id="MobiDB-lite"/>
    </source>
</evidence>
<accession>A0ABN2F0Z7</accession>
<evidence type="ECO:0000256" key="2">
    <source>
        <dbReference type="SAM" id="Phobius"/>
    </source>
</evidence>
<evidence type="ECO:0008006" key="5">
    <source>
        <dbReference type="Google" id="ProtNLM"/>
    </source>
</evidence>
<feature type="region of interest" description="Disordered" evidence="1">
    <location>
        <begin position="47"/>
        <end position="109"/>
    </location>
</feature>
<dbReference type="Proteomes" id="UP001501319">
    <property type="component" value="Unassembled WGS sequence"/>
</dbReference>
<organism evidence="3 4">
    <name type="scientific">Kribbella alba</name>
    <dbReference type="NCBI Taxonomy" id="190197"/>
    <lineage>
        <taxon>Bacteria</taxon>
        <taxon>Bacillati</taxon>
        <taxon>Actinomycetota</taxon>
        <taxon>Actinomycetes</taxon>
        <taxon>Propionibacteriales</taxon>
        <taxon>Kribbellaceae</taxon>
        <taxon>Kribbella</taxon>
    </lineage>
</organism>
<reference evidence="3 4" key="1">
    <citation type="journal article" date="2019" name="Int. J. Syst. Evol. Microbiol.">
        <title>The Global Catalogue of Microorganisms (GCM) 10K type strain sequencing project: providing services to taxonomists for standard genome sequencing and annotation.</title>
        <authorList>
            <consortium name="The Broad Institute Genomics Platform"/>
            <consortium name="The Broad Institute Genome Sequencing Center for Infectious Disease"/>
            <person name="Wu L."/>
            <person name="Ma J."/>
        </authorList>
    </citation>
    <scope>NUCLEOTIDE SEQUENCE [LARGE SCALE GENOMIC DNA]</scope>
    <source>
        <strain evidence="3 4">JCM 14306</strain>
    </source>
</reference>
<feature type="region of interest" description="Disordered" evidence="1">
    <location>
        <begin position="1"/>
        <end position="22"/>
    </location>
</feature>
<feature type="compositionally biased region" description="Low complexity" evidence="1">
    <location>
        <begin position="87"/>
        <end position="101"/>
    </location>
</feature>
<keyword evidence="4" id="KW-1185">Reference proteome</keyword>
<feature type="transmembrane region" description="Helical" evidence="2">
    <location>
        <begin position="21"/>
        <end position="43"/>
    </location>
</feature>
<sequence>MTHLDHRKPPGRAARKKPNRSHSAIGAAVVASAAMVAAFAFILTNGNSTPTTDDRLRTEGLPQVTTPSVAPSENPAPSVDASKADRNPNAAKPATPATPNTGPESPTFRRGQWIAVLDTYPADVGMDAGVLAKNLAAKLIAAGVPAKAMLANGQYPGLANSSLEPILATWIVYLGPTSSSAAAIDVCSSPKTQKAYGRQPVCPTYEPATARA</sequence>
<dbReference type="EMBL" id="BAAANE010000003">
    <property type="protein sequence ID" value="GAA1625600.1"/>
    <property type="molecule type" value="Genomic_DNA"/>
</dbReference>
<feature type="compositionally biased region" description="Basic residues" evidence="1">
    <location>
        <begin position="1"/>
        <end position="20"/>
    </location>
</feature>
<evidence type="ECO:0000313" key="3">
    <source>
        <dbReference type="EMBL" id="GAA1625600.1"/>
    </source>
</evidence>
<comment type="caution">
    <text evidence="3">The sequence shown here is derived from an EMBL/GenBank/DDBJ whole genome shotgun (WGS) entry which is preliminary data.</text>
</comment>
<protein>
    <recommendedName>
        <fullName evidence="5">LytR/CpsA/Psr regulator C-terminal domain-containing protein</fullName>
    </recommendedName>
</protein>
<dbReference type="RefSeq" id="WP_344109606.1">
    <property type="nucleotide sequence ID" value="NZ_BAAANE010000003.1"/>
</dbReference>
<keyword evidence="2" id="KW-0472">Membrane</keyword>
<evidence type="ECO:0000313" key="4">
    <source>
        <dbReference type="Proteomes" id="UP001501319"/>
    </source>
</evidence>
<name>A0ABN2F0Z7_9ACTN</name>
<proteinExistence type="predicted"/>
<gene>
    <name evidence="3" type="ORF">GCM10009744_11790</name>
</gene>
<keyword evidence="2" id="KW-1133">Transmembrane helix</keyword>
<keyword evidence="2" id="KW-0812">Transmembrane</keyword>